<feature type="chain" id="PRO_5046860206" evidence="4">
    <location>
        <begin position="33"/>
        <end position="537"/>
    </location>
</feature>
<proteinExistence type="inferred from homology"/>
<gene>
    <name evidence="6" type="ORF">MON41_18725</name>
</gene>
<keyword evidence="7" id="KW-1185">Reference proteome</keyword>
<dbReference type="PANTHER" id="PTHR30290">
    <property type="entry name" value="PERIPLASMIC BINDING COMPONENT OF ABC TRANSPORTER"/>
    <property type="match status" value="1"/>
</dbReference>
<dbReference type="Gene3D" id="3.90.76.10">
    <property type="entry name" value="Dipeptide-binding Protein, Domain 1"/>
    <property type="match status" value="1"/>
</dbReference>
<dbReference type="InterPro" id="IPR000914">
    <property type="entry name" value="SBP_5_dom"/>
</dbReference>
<evidence type="ECO:0000256" key="3">
    <source>
        <dbReference type="ARBA" id="ARBA00022729"/>
    </source>
</evidence>
<evidence type="ECO:0000256" key="2">
    <source>
        <dbReference type="ARBA" id="ARBA00005695"/>
    </source>
</evidence>
<evidence type="ECO:0000256" key="1">
    <source>
        <dbReference type="ARBA" id="ARBA00004418"/>
    </source>
</evidence>
<sequence length="537" mass="58649">MMRMFLPNRRKLAQLAVAAALGTTLSVTTASAQGQAPNQTLRVVLINDLTGIDPVLSQAGFVRNHGFFIYDQLFAFDSGGTARPQMVETYTASPDGMRYSFTLRDGLVFHDGQPVRAADAVASIKRWAQRDIVGRALAAATASMEVVNDKTFTLTLSRHFALVVEALARPTGSALFVMPERIANTPANVAITDPTGSGPFTFSTSDWRVGDRAIYRRNPAYRPRAEAADGLAGGKVVKVDTVEWLAMPDAATAAAALQNGEIDFIEQPAPDVVPTLERSRQVRMMAYNPVGFQVWLRLNHTQPPFNDPRARQALLHIINQQDVLDAMGVRPSEQIANCPAFFFCGTPLESRAGASGLGKPDLEHARTLLHEAGYNGAKVVFLNATDSPLNNASTLVMADAMQRAGLNMDVLSMDWGTVTQRRNRREAPEAGGWNLFVTIANVLDGQNPLTNQYLASTGDAAPAGWPKDEELEALRRAWWEESDSAKRQALLDQVQARAFQVLPYVPAAQFRTLSAYRSNVEGLRPVTVPVFWGVEKK</sequence>
<dbReference type="PIRSF" id="PIRSF002741">
    <property type="entry name" value="MppA"/>
    <property type="match status" value="1"/>
</dbReference>
<comment type="subcellular location">
    <subcellularLocation>
        <location evidence="1">Periplasm</location>
    </subcellularLocation>
</comment>
<dbReference type="RefSeq" id="WP_241793573.1">
    <property type="nucleotide sequence ID" value="NZ_JALBUU010000049.1"/>
</dbReference>
<dbReference type="PANTHER" id="PTHR30290:SF38">
    <property type="entry name" value="D,D-DIPEPTIDE-BINDING PERIPLASMIC PROTEIN DDPA-RELATED"/>
    <property type="match status" value="1"/>
</dbReference>
<evidence type="ECO:0000313" key="6">
    <source>
        <dbReference type="EMBL" id="MCI0755717.1"/>
    </source>
</evidence>
<dbReference type="InterPro" id="IPR039424">
    <property type="entry name" value="SBP_5"/>
</dbReference>
<comment type="caution">
    <text evidence="6">The sequence shown here is derived from an EMBL/GenBank/DDBJ whole genome shotgun (WGS) entry which is preliminary data.</text>
</comment>
<dbReference type="Proteomes" id="UP001201985">
    <property type="component" value="Unassembled WGS sequence"/>
</dbReference>
<name>A0ABS9W905_9PROT</name>
<dbReference type="Gene3D" id="3.10.105.10">
    <property type="entry name" value="Dipeptide-binding Protein, Domain 3"/>
    <property type="match status" value="1"/>
</dbReference>
<keyword evidence="3 4" id="KW-0732">Signal</keyword>
<dbReference type="EMBL" id="JALBUU010000049">
    <property type="protein sequence ID" value="MCI0755717.1"/>
    <property type="molecule type" value="Genomic_DNA"/>
</dbReference>
<dbReference type="Pfam" id="PF00496">
    <property type="entry name" value="SBP_bac_5"/>
    <property type="match status" value="1"/>
</dbReference>
<comment type="similarity">
    <text evidence="2">Belongs to the bacterial solute-binding protein 5 family.</text>
</comment>
<feature type="signal peptide" evidence="4">
    <location>
        <begin position="1"/>
        <end position="32"/>
    </location>
</feature>
<organism evidence="6 7">
    <name type="scientific">Teichococcus vastitatis</name>
    <dbReference type="NCBI Taxonomy" id="2307076"/>
    <lineage>
        <taxon>Bacteria</taxon>
        <taxon>Pseudomonadati</taxon>
        <taxon>Pseudomonadota</taxon>
        <taxon>Alphaproteobacteria</taxon>
        <taxon>Acetobacterales</taxon>
        <taxon>Roseomonadaceae</taxon>
        <taxon>Roseomonas</taxon>
    </lineage>
</organism>
<evidence type="ECO:0000313" key="7">
    <source>
        <dbReference type="Proteomes" id="UP001201985"/>
    </source>
</evidence>
<evidence type="ECO:0000256" key="4">
    <source>
        <dbReference type="SAM" id="SignalP"/>
    </source>
</evidence>
<feature type="domain" description="Solute-binding protein family 5" evidence="5">
    <location>
        <begin position="83"/>
        <end position="427"/>
    </location>
</feature>
<protein>
    <submittedName>
        <fullName evidence="6">ABC transporter substrate-binding protein</fullName>
    </submittedName>
</protein>
<dbReference type="InterPro" id="IPR030678">
    <property type="entry name" value="Peptide/Ni-bd"/>
</dbReference>
<dbReference type="SUPFAM" id="SSF53850">
    <property type="entry name" value="Periplasmic binding protein-like II"/>
    <property type="match status" value="1"/>
</dbReference>
<dbReference type="CDD" id="cd08502">
    <property type="entry name" value="PBP2_NikA_DppA_OppA_like_16"/>
    <property type="match status" value="1"/>
</dbReference>
<evidence type="ECO:0000259" key="5">
    <source>
        <dbReference type="Pfam" id="PF00496"/>
    </source>
</evidence>
<accession>A0ABS9W905</accession>
<reference evidence="6 7" key="1">
    <citation type="submission" date="2022-03" db="EMBL/GenBank/DDBJ databases">
        <title>Complete genome analysis of Roseomonas KG 17.1 : a prolific producer of plant growth promoters.</title>
        <authorList>
            <person name="Saadouli I."/>
            <person name="Najjari A."/>
            <person name="Mosbah A."/>
            <person name="Ouzari H.I."/>
        </authorList>
    </citation>
    <scope>NUCLEOTIDE SEQUENCE [LARGE SCALE GENOMIC DNA]</scope>
    <source>
        <strain evidence="6 7">KG17-1</strain>
    </source>
</reference>
<dbReference type="Gene3D" id="3.40.190.10">
    <property type="entry name" value="Periplasmic binding protein-like II"/>
    <property type="match status" value="1"/>
</dbReference>